<reference evidence="2" key="2">
    <citation type="journal article" date="2011" name="Virol. J.">
        <title>Comparative genomic analysis of bacteriophages specific to the channel catfish pathogen Edwardsiella ictaluri.</title>
        <authorList>
            <person name="Carrias A."/>
            <person name="Welch T.J."/>
            <person name="Waldbieser G.C."/>
            <person name="Mead D.A."/>
            <person name="Terhune J.S."/>
            <person name="Liles M.R."/>
        </authorList>
    </citation>
    <scope>NUCLEOTIDE SEQUENCE</scope>
</reference>
<reference evidence="2" key="1">
    <citation type="submission" date="2010-12" db="EMBL/GenBank/DDBJ databases">
        <authorList>
            <person name="Carrias A.A."/>
            <person name="Welch T.J."/>
            <person name="Waldbieser G.C."/>
            <person name="Mead D.A."/>
            <person name="Terhune J.S."/>
            <person name="Liles M.R."/>
        </authorList>
    </citation>
    <scope>NUCLEOTIDE SEQUENCE</scope>
</reference>
<dbReference type="EMBL" id="HQ824641">
    <property type="protein sequence ID" value="ADV36488.1"/>
    <property type="molecule type" value="Genomic_DNA"/>
</dbReference>
<accession>E7EKY3</accession>
<name>E7EKY3_9VIRU</name>
<evidence type="ECO:0000256" key="1">
    <source>
        <dbReference type="SAM" id="MobiDB-lite"/>
    </source>
</evidence>
<feature type="compositionally biased region" description="Basic and acidic residues" evidence="1">
    <location>
        <begin position="21"/>
        <end position="36"/>
    </location>
</feature>
<proteinExistence type="predicted"/>
<sequence length="83" mass="9116">MGHLQPKSARRRNRAYSVHGGCRDQSRRPAALSDRRTTRTANYHIAGVQRVHDGAGAYPGCILEARLRKVGGHREQGQGQGAQ</sequence>
<gene>
    <name evidence="2" type="primary">eiDWFOrf40</name>
</gene>
<organism evidence="2">
    <name type="scientific">Edwardsiella phage eiDWF</name>
    <dbReference type="NCBI Taxonomy" id="945084"/>
    <lineage>
        <taxon>Viruses</taxon>
    </lineage>
</organism>
<protein>
    <submittedName>
        <fullName evidence="2">Putative holin</fullName>
    </submittedName>
</protein>
<feature type="region of interest" description="Disordered" evidence="1">
    <location>
        <begin position="1"/>
        <end position="36"/>
    </location>
</feature>
<evidence type="ECO:0000313" key="2">
    <source>
        <dbReference type="EMBL" id="ADV36488.1"/>
    </source>
</evidence>